<keyword evidence="2" id="KW-0472">Membrane</keyword>
<evidence type="ECO:0000313" key="3">
    <source>
        <dbReference type="EMBL" id="RHW31975.1"/>
    </source>
</evidence>
<dbReference type="Proteomes" id="UP000285456">
    <property type="component" value="Unassembled WGS sequence"/>
</dbReference>
<protein>
    <submittedName>
        <fullName evidence="3">Uncharacterized protein</fullName>
    </submittedName>
</protein>
<accession>A0A417YGR1</accession>
<evidence type="ECO:0000256" key="2">
    <source>
        <dbReference type="SAM" id="Phobius"/>
    </source>
</evidence>
<proteinExistence type="predicted"/>
<evidence type="ECO:0000313" key="4">
    <source>
        <dbReference type="Proteomes" id="UP000285456"/>
    </source>
</evidence>
<keyword evidence="2" id="KW-1133">Transmembrane helix</keyword>
<feature type="region of interest" description="Disordered" evidence="1">
    <location>
        <begin position="54"/>
        <end position="89"/>
    </location>
</feature>
<feature type="transmembrane region" description="Helical" evidence="2">
    <location>
        <begin position="25"/>
        <end position="45"/>
    </location>
</feature>
<dbReference type="AlphaFoldDB" id="A0A417YGR1"/>
<comment type="caution">
    <text evidence="3">The sequence shown here is derived from an EMBL/GenBank/DDBJ whole genome shotgun (WGS) entry which is preliminary data.</text>
</comment>
<organism evidence="3 4">
    <name type="scientific">Oceanobacillus profundus</name>
    <dbReference type="NCBI Taxonomy" id="372463"/>
    <lineage>
        <taxon>Bacteria</taxon>
        <taxon>Bacillati</taxon>
        <taxon>Bacillota</taxon>
        <taxon>Bacilli</taxon>
        <taxon>Bacillales</taxon>
        <taxon>Bacillaceae</taxon>
        <taxon>Oceanobacillus</taxon>
    </lineage>
</organism>
<keyword evidence="4" id="KW-1185">Reference proteome</keyword>
<dbReference type="EMBL" id="QWEH01000007">
    <property type="protein sequence ID" value="RHW31975.1"/>
    <property type="molecule type" value="Genomic_DNA"/>
</dbReference>
<dbReference type="RefSeq" id="WP_118889533.1">
    <property type="nucleotide sequence ID" value="NZ_PHUT01000007.1"/>
</dbReference>
<gene>
    <name evidence="3" type="ORF">D1B32_12115</name>
</gene>
<evidence type="ECO:0000256" key="1">
    <source>
        <dbReference type="SAM" id="MobiDB-lite"/>
    </source>
</evidence>
<keyword evidence="2" id="KW-0812">Transmembrane</keyword>
<sequence>MYMASNEAYNPQASNQPYQRVDSGIGVGAVAGSSIALASAAATDFGMSRFRQTRETGRTMSNENGNINIDSKALRKLSPEDRKAMGIDTMAPVEKRTVMGNTRGMLFGNSRLGKVARYAGYGLAGGGIGAVAGMYSE</sequence>
<feature type="compositionally biased region" description="Polar residues" evidence="1">
    <location>
        <begin position="58"/>
        <end position="69"/>
    </location>
</feature>
<name>A0A417YGR1_9BACI</name>
<reference evidence="3 4" key="1">
    <citation type="journal article" date="2007" name="Int. J. Syst. Evol. Microbiol.">
        <title>Oceanobacillus profundus sp. nov., isolated from a deep-sea sediment core.</title>
        <authorList>
            <person name="Kim Y.G."/>
            <person name="Choi D.H."/>
            <person name="Hyun S."/>
            <person name="Cho B.C."/>
        </authorList>
    </citation>
    <scope>NUCLEOTIDE SEQUENCE [LARGE SCALE GENOMIC DNA]</scope>
    <source>
        <strain evidence="3 4">DSM 18246</strain>
    </source>
</reference>